<evidence type="ECO:0000313" key="2">
    <source>
        <dbReference type="EMBL" id="SMO86266.1"/>
    </source>
</evidence>
<dbReference type="SUPFAM" id="SSF55729">
    <property type="entry name" value="Acyl-CoA N-acyltransferases (Nat)"/>
    <property type="match status" value="1"/>
</dbReference>
<dbReference type="Pfam" id="PF13302">
    <property type="entry name" value="Acetyltransf_3"/>
    <property type="match status" value="1"/>
</dbReference>
<name>A0A521EQR0_9RHOB</name>
<dbReference type="InterPro" id="IPR051531">
    <property type="entry name" value="N-acetyltransferase"/>
</dbReference>
<organism evidence="2 3">
    <name type="scientific">Ruegeria faecimaris</name>
    <dbReference type="NCBI Taxonomy" id="686389"/>
    <lineage>
        <taxon>Bacteria</taxon>
        <taxon>Pseudomonadati</taxon>
        <taxon>Pseudomonadota</taxon>
        <taxon>Alphaproteobacteria</taxon>
        <taxon>Rhodobacterales</taxon>
        <taxon>Roseobacteraceae</taxon>
        <taxon>Ruegeria</taxon>
    </lineage>
</organism>
<dbReference type="PROSITE" id="PS51186">
    <property type="entry name" value="GNAT"/>
    <property type="match status" value="1"/>
</dbReference>
<accession>A0A521EQR0</accession>
<dbReference type="Gene3D" id="3.40.630.30">
    <property type="match status" value="1"/>
</dbReference>
<dbReference type="RefSeq" id="WP_142639152.1">
    <property type="nucleotide sequence ID" value="NZ_CANLVA010000012.1"/>
</dbReference>
<sequence length="183" mass="20063">MTTFSIPIIETERLVLRAPHADDLPELTAFYASERSHMVGGPRDQVGSWSSLATRLGHWALKGYGLWHLTENSSGRFVGAVGIIDVPGWDEPELGWTLMDGAEGKGLAFEAALAARDYAARQQGLNGVISYIAHENTRSRALAERMGASFEREGEVMGKPCQVWRHPTLDLSEPALTTERTGQ</sequence>
<feature type="domain" description="N-acetyltransferase" evidence="1">
    <location>
        <begin position="14"/>
        <end position="170"/>
    </location>
</feature>
<dbReference type="PANTHER" id="PTHR43792">
    <property type="entry name" value="GNAT FAMILY, PUTATIVE (AFU_ORTHOLOGUE AFUA_3G00765)-RELATED-RELATED"/>
    <property type="match status" value="1"/>
</dbReference>
<keyword evidence="2" id="KW-0808">Transferase</keyword>
<reference evidence="2 3" key="1">
    <citation type="submission" date="2017-05" db="EMBL/GenBank/DDBJ databases">
        <authorList>
            <person name="Varghese N."/>
            <person name="Submissions S."/>
        </authorList>
    </citation>
    <scope>NUCLEOTIDE SEQUENCE [LARGE SCALE GENOMIC DNA]</scope>
    <source>
        <strain evidence="2 3">DSM 28009</strain>
    </source>
</reference>
<dbReference type="OrthoDB" id="6293260at2"/>
<proteinExistence type="predicted"/>
<dbReference type="InterPro" id="IPR016181">
    <property type="entry name" value="Acyl_CoA_acyltransferase"/>
</dbReference>
<keyword evidence="3" id="KW-1185">Reference proteome</keyword>
<dbReference type="InterPro" id="IPR000182">
    <property type="entry name" value="GNAT_dom"/>
</dbReference>
<protein>
    <submittedName>
        <fullName evidence="2">Protein N-acetyltransferase, RimJ/RimL family</fullName>
    </submittedName>
</protein>
<evidence type="ECO:0000313" key="3">
    <source>
        <dbReference type="Proteomes" id="UP000319555"/>
    </source>
</evidence>
<gene>
    <name evidence="2" type="ORF">SAMN06265380_11334</name>
</gene>
<dbReference type="GO" id="GO:0016747">
    <property type="term" value="F:acyltransferase activity, transferring groups other than amino-acyl groups"/>
    <property type="evidence" value="ECO:0007669"/>
    <property type="project" value="InterPro"/>
</dbReference>
<dbReference type="EMBL" id="FXTE01000013">
    <property type="protein sequence ID" value="SMO86266.1"/>
    <property type="molecule type" value="Genomic_DNA"/>
</dbReference>
<dbReference type="AlphaFoldDB" id="A0A521EQR0"/>
<evidence type="ECO:0000259" key="1">
    <source>
        <dbReference type="PROSITE" id="PS51186"/>
    </source>
</evidence>
<dbReference type="Proteomes" id="UP000319555">
    <property type="component" value="Unassembled WGS sequence"/>
</dbReference>
<dbReference type="PANTHER" id="PTHR43792:SF1">
    <property type="entry name" value="N-ACETYLTRANSFERASE DOMAIN-CONTAINING PROTEIN"/>
    <property type="match status" value="1"/>
</dbReference>